<evidence type="ECO:0000256" key="6">
    <source>
        <dbReference type="ARBA" id="ARBA00022786"/>
    </source>
</evidence>
<keyword evidence="6" id="KW-0833">Ubl conjugation pathway</keyword>
<dbReference type="InterPro" id="IPR001841">
    <property type="entry name" value="Znf_RING"/>
</dbReference>
<feature type="region of interest" description="Disordered" evidence="9">
    <location>
        <begin position="56"/>
        <end position="127"/>
    </location>
</feature>
<keyword evidence="4" id="KW-0479">Metal-binding</keyword>
<dbReference type="GO" id="GO:0061630">
    <property type="term" value="F:ubiquitin protein ligase activity"/>
    <property type="evidence" value="ECO:0007669"/>
    <property type="project" value="UniProtKB-EC"/>
</dbReference>
<evidence type="ECO:0000256" key="4">
    <source>
        <dbReference type="ARBA" id="ARBA00022723"/>
    </source>
</evidence>
<sequence>MASGDQGVTSAPLQRSVLPRHSGQAAKSSLPQRYGLRNLSCSSISDVIRSGCADADRKKLMESSRRRCSAAGKGSTPRGKSVVGPPDFSSDGLPSSSVLERPPPRAPSRARNQLFTGTARPANGDGRMRLSRFSGDSETLLLRCRRRRRRRRSRGRFSLSEAAFVGSPRSALCTWPQLVNAAWAVGLVRRRRLFEIATRDFPTAVLLALERLEQEEELTHENDDDVVLSAIDGSPFDFGPRGIGFPDQHRDWRLDIDDMTYEELLALEEKMGTVSTALSEKQLLECLESSLFRPSSGLGAPRAYDSDDTKCSICQEEYGLGDEMGKLHCGHRYHMGCIHQWLRQKNWCPVCKSSASPSSKGRD</sequence>
<dbReference type="Proteomes" id="UP001189122">
    <property type="component" value="Unassembled WGS sequence"/>
</dbReference>
<gene>
    <name evidence="11" type="ORF">SI7747_14017511</name>
</gene>
<evidence type="ECO:0000313" key="11">
    <source>
        <dbReference type="EMBL" id="CAA2631863.1"/>
    </source>
</evidence>
<evidence type="ECO:0000256" key="2">
    <source>
        <dbReference type="ARBA" id="ARBA00012483"/>
    </source>
</evidence>
<feature type="region of interest" description="Disordered" evidence="9">
    <location>
        <begin position="1"/>
        <end position="32"/>
    </location>
</feature>
<dbReference type="PANTHER" id="PTHR22937">
    <property type="entry name" value="E3 UBIQUITIN-PROTEIN LIGASE RNF165"/>
    <property type="match status" value="1"/>
</dbReference>
<keyword evidence="5 8" id="KW-0863">Zinc-finger</keyword>
<evidence type="ECO:0000256" key="8">
    <source>
        <dbReference type="PROSITE-ProRule" id="PRU00175"/>
    </source>
</evidence>
<dbReference type="PROSITE" id="PS50089">
    <property type="entry name" value="ZF_RING_2"/>
    <property type="match status" value="1"/>
</dbReference>
<evidence type="ECO:0000256" key="1">
    <source>
        <dbReference type="ARBA" id="ARBA00000900"/>
    </source>
</evidence>
<evidence type="ECO:0000256" key="5">
    <source>
        <dbReference type="ARBA" id="ARBA00022771"/>
    </source>
</evidence>
<feature type="domain" description="RING-type" evidence="10">
    <location>
        <begin position="311"/>
        <end position="352"/>
    </location>
</feature>
<dbReference type="InterPro" id="IPR045191">
    <property type="entry name" value="MBR1/2-like"/>
</dbReference>
<evidence type="ECO:0000313" key="12">
    <source>
        <dbReference type="Proteomes" id="UP001189122"/>
    </source>
</evidence>
<evidence type="ECO:0000256" key="3">
    <source>
        <dbReference type="ARBA" id="ARBA00022679"/>
    </source>
</evidence>
<dbReference type="EMBL" id="CACRZD030000014">
    <property type="protein sequence ID" value="CAA6671106.1"/>
    <property type="molecule type" value="Genomic_DNA"/>
</dbReference>
<dbReference type="AlphaFoldDB" id="A0A7I8JLQ8"/>
<dbReference type="SMART" id="SM00184">
    <property type="entry name" value="RING"/>
    <property type="match status" value="1"/>
</dbReference>
<name>A0A7I8JLQ8_SPIIN</name>
<evidence type="ECO:0000259" key="10">
    <source>
        <dbReference type="PROSITE" id="PS50089"/>
    </source>
</evidence>
<protein>
    <recommendedName>
        <fullName evidence="2">RING-type E3 ubiquitin transferase</fullName>
        <ecNumber evidence="2">2.3.2.27</ecNumber>
    </recommendedName>
</protein>
<proteinExistence type="predicted"/>
<dbReference type="Pfam" id="PF13639">
    <property type="entry name" value="zf-RING_2"/>
    <property type="match status" value="1"/>
</dbReference>
<organism evidence="11">
    <name type="scientific">Spirodela intermedia</name>
    <name type="common">Intermediate duckweed</name>
    <dbReference type="NCBI Taxonomy" id="51605"/>
    <lineage>
        <taxon>Eukaryota</taxon>
        <taxon>Viridiplantae</taxon>
        <taxon>Streptophyta</taxon>
        <taxon>Embryophyta</taxon>
        <taxon>Tracheophyta</taxon>
        <taxon>Spermatophyta</taxon>
        <taxon>Magnoliopsida</taxon>
        <taxon>Liliopsida</taxon>
        <taxon>Araceae</taxon>
        <taxon>Lemnoideae</taxon>
        <taxon>Spirodela</taxon>
    </lineage>
</organism>
<reference evidence="11 12" key="1">
    <citation type="submission" date="2019-12" db="EMBL/GenBank/DDBJ databases">
        <authorList>
            <person name="Scholz U."/>
            <person name="Mascher M."/>
            <person name="Fiebig A."/>
        </authorList>
    </citation>
    <scope>NUCLEOTIDE SEQUENCE</scope>
</reference>
<dbReference type="Gene3D" id="3.30.40.10">
    <property type="entry name" value="Zinc/RING finger domain, C3HC4 (zinc finger)"/>
    <property type="match status" value="1"/>
</dbReference>
<feature type="compositionally biased region" description="Polar residues" evidence="9">
    <location>
        <begin position="1"/>
        <end position="13"/>
    </location>
</feature>
<dbReference type="GO" id="GO:0008270">
    <property type="term" value="F:zinc ion binding"/>
    <property type="evidence" value="ECO:0007669"/>
    <property type="project" value="UniProtKB-KW"/>
</dbReference>
<keyword evidence="7" id="KW-0862">Zinc</keyword>
<dbReference type="SUPFAM" id="SSF57850">
    <property type="entry name" value="RING/U-box"/>
    <property type="match status" value="1"/>
</dbReference>
<accession>A0A7I8JLQ8</accession>
<dbReference type="EMBL" id="LR743601">
    <property type="protein sequence ID" value="CAA2631863.1"/>
    <property type="molecule type" value="Genomic_DNA"/>
</dbReference>
<evidence type="ECO:0000256" key="9">
    <source>
        <dbReference type="SAM" id="MobiDB-lite"/>
    </source>
</evidence>
<comment type="catalytic activity">
    <reaction evidence="1">
        <text>S-ubiquitinyl-[E2 ubiquitin-conjugating enzyme]-L-cysteine + [acceptor protein]-L-lysine = [E2 ubiquitin-conjugating enzyme]-L-cysteine + N(6)-ubiquitinyl-[acceptor protein]-L-lysine.</text>
        <dbReference type="EC" id="2.3.2.27"/>
    </reaction>
</comment>
<dbReference type="PANTHER" id="PTHR22937:SF136">
    <property type="entry name" value="RING-TYPE E3 UBIQUITIN TRANSFERASE"/>
    <property type="match status" value="1"/>
</dbReference>
<keyword evidence="12" id="KW-1185">Reference proteome</keyword>
<dbReference type="EC" id="2.3.2.27" evidence="2"/>
<dbReference type="InterPro" id="IPR013083">
    <property type="entry name" value="Znf_RING/FYVE/PHD"/>
</dbReference>
<evidence type="ECO:0000256" key="7">
    <source>
        <dbReference type="ARBA" id="ARBA00022833"/>
    </source>
</evidence>
<keyword evidence="3" id="KW-0808">Transferase</keyword>
<feature type="compositionally biased region" description="Basic and acidic residues" evidence="9">
    <location>
        <begin position="56"/>
        <end position="65"/>
    </location>
</feature>